<dbReference type="Proteomes" id="UP000440578">
    <property type="component" value="Unassembled WGS sequence"/>
</dbReference>
<evidence type="ECO:0000256" key="5">
    <source>
        <dbReference type="HAMAP-Rule" id="MF_03190"/>
    </source>
</evidence>
<keyword evidence="2 5" id="KW-0808">Transferase</keyword>
<sequence length="328" mass="35489">MLNVSKLCAAFSEQVGISVSRLKPVHKRRIHVQTASFSGYAGAGESTVNPDEVAKFSRLAALWWDETGEVRPLHAMNELRVPLVRDGLVGTGAVPPPLRRSARPLAGLRVADVGCGGGLLSEPLARLGAHVTGIDAAEENIQVAALHATEDRRLRSPGLRPPQYLCCTVEELAQEQPRAFDAVVASEVLEHVDNQPLFLDMCCQLLRPGGSLFLTTLNRSQCSWLAAILAAEYLLRILPVGTHDWNKFIPPAELHSLLAANGMSLRLQHGMRYNPVSSRWSWTSDCSVSYAMHLVAPEDPLDPPEDPLQDTEDPPPASGESPRGAAAA</sequence>
<dbReference type="EC" id="2.1.1.-" evidence="5"/>
<dbReference type="Pfam" id="PF13489">
    <property type="entry name" value="Methyltransf_23"/>
    <property type="match status" value="1"/>
</dbReference>
<dbReference type="AlphaFoldDB" id="A0A6A4X8N2"/>
<organism evidence="7 8">
    <name type="scientific">Amphibalanus amphitrite</name>
    <name type="common">Striped barnacle</name>
    <name type="synonym">Balanus amphitrite</name>
    <dbReference type="NCBI Taxonomy" id="1232801"/>
    <lineage>
        <taxon>Eukaryota</taxon>
        <taxon>Metazoa</taxon>
        <taxon>Ecdysozoa</taxon>
        <taxon>Arthropoda</taxon>
        <taxon>Crustacea</taxon>
        <taxon>Multicrustacea</taxon>
        <taxon>Cirripedia</taxon>
        <taxon>Thoracica</taxon>
        <taxon>Thoracicalcarea</taxon>
        <taxon>Balanomorpha</taxon>
        <taxon>Balanoidea</taxon>
        <taxon>Balanidae</taxon>
        <taxon>Amphibalaninae</taxon>
        <taxon>Amphibalanus</taxon>
    </lineage>
</organism>
<reference evidence="7 8" key="1">
    <citation type="submission" date="2019-07" db="EMBL/GenBank/DDBJ databases">
        <title>Draft genome assembly of a fouling barnacle, Amphibalanus amphitrite (Darwin, 1854): The first reference genome for Thecostraca.</title>
        <authorList>
            <person name="Kim W."/>
        </authorList>
    </citation>
    <scope>NUCLEOTIDE SEQUENCE [LARGE SCALE GENOMIC DNA]</scope>
    <source>
        <strain evidence="7">SNU_AA5</strain>
        <tissue evidence="7">Soma without cirri and trophi</tissue>
    </source>
</reference>
<comment type="function">
    <text evidence="5">O-methyltransferase required for two non-consecutive steps during ubiquinone biosynthesis. Catalyzes the 2 O-methylation of 3,4-dihydroxy-5-(all-trans-polyprenyl)benzoic acid into 4-hydroxy-3-methoxy-5-(all-trans-polyprenyl)benzoic acid. Also catalyzes the last step of ubiquinone biosynthesis by mediating methylation of 3-demethylubiquinone into ubiquinone. Also able to mediate the methylation of 3-demethylubiquinol into ubiquinol.</text>
</comment>
<keyword evidence="5" id="KW-0496">Mitochondrion</keyword>
<evidence type="ECO:0000256" key="1">
    <source>
        <dbReference type="ARBA" id="ARBA00022603"/>
    </source>
</evidence>
<keyword evidence="5" id="KW-0479">Metal-binding</keyword>
<comment type="catalytic activity">
    <reaction evidence="5">
        <text>a 3,4-dihydroxy-5-(all-trans-polyprenyl)benzoate + S-adenosyl-L-methionine = a 4-hydroxy-3-methoxy-5-(all-trans-polyprenyl)benzoate + S-adenosyl-L-homocysteine + H(+)</text>
        <dbReference type="Rhea" id="RHEA:44452"/>
        <dbReference type="Rhea" id="RHEA-COMP:10930"/>
        <dbReference type="Rhea" id="RHEA-COMP:10931"/>
        <dbReference type="ChEBI" id="CHEBI:15378"/>
        <dbReference type="ChEBI" id="CHEBI:57856"/>
        <dbReference type="ChEBI" id="CHEBI:59789"/>
        <dbReference type="ChEBI" id="CHEBI:64694"/>
        <dbReference type="ChEBI" id="CHEBI:84443"/>
        <dbReference type="EC" id="2.1.1.114"/>
    </reaction>
</comment>
<feature type="binding site" evidence="5">
    <location>
        <position position="80"/>
    </location>
    <ligand>
        <name>S-adenosyl-L-methionine</name>
        <dbReference type="ChEBI" id="CHEBI:59789"/>
    </ligand>
</feature>
<feature type="compositionally biased region" description="Acidic residues" evidence="6">
    <location>
        <begin position="299"/>
        <end position="313"/>
    </location>
</feature>
<feature type="binding site" evidence="5">
    <location>
        <position position="186"/>
    </location>
    <ligand>
        <name>S-adenosyl-L-methionine</name>
        <dbReference type="ChEBI" id="CHEBI:59789"/>
    </ligand>
</feature>
<keyword evidence="4 5" id="KW-0949">S-adenosyl-L-methionine</keyword>
<dbReference type="EC" id="2.1.1.114" evidence="5"/>
<evidence type="ECO:0000256" key="3">
    <source>
        <dbReference type="ARBA" id="ARBA00022688"/>
    </source>
</evidence>
<name>A0A6A4X8N2_AMPAM</name>
<evidence type="ECO:0000313" key="7">
    <source>
        <dbReference type="EMBL" id="KAF0312550.1"/>
    </source>
</evidence>
<keyword evidence="5" id="KW-0460">Magnesium</keyword>
<dbReference type="InterPro" id="IPR029063">
    <property type="entry name" value="SAM-dependent_MTases_sf"/>
</dbReference>
<comment type="caution">
    <text evidence="7">The sequence shown here is derived from an EMBL/GenBank/DDBJ whole genome shotgun (WGS) entry which is preliminary data.</text>
</comment>
<dbReference type="UniPathway" id="UPA00232"/>
<accession>A0A6A4X8N2</accession>
<proteinExistence type="inferred from homology"/>
<comment type="pathway">
    <text evidence="5">Cofactor biosynthesis; ubiquinone biosynthesis.</text>
</comment>
<dbReference type="GO" id="GO:0031314">
    <property type="term" value="C:extrinsic component of mitochondrial inner membrane"/>
    <property type="evidence" value="ECO:0007669"/>
    <property type="project" value="UniProtKB-UniRule"/>
</dbReference>
<feature type="binding site" evidence="5">
    <location>
        <position position="114"/>
    </location>
    <ligand>
        <name>S-adenosyl-L-methionine</name>
        <dbReference type="ChEBI" id="CHEBI:59789"/>
    </ligand>
</feature>
<keyword evidence="1 5" id="KW-0489">Methyltransferase</keyword>
<feature type="binding site" evidence="5">
    <location>
        <position position="135"/>
    </location>
    <ligand>
        <name>S-adenosyl-L-methionine</name>
        <dbReference type="ChEBI" id="CHEBI:59789"/>
    </ligand>
</feature>
<protein>
    <recommendedName>
        <fullName evidence="5">Ubiquinone biosynthesis O-methyltransferase, mitochondrial</fullName>
    </recommendedName>
    <alternativeName>
        <fullName evidence="5">3-demethylubiquinol 3-O-methyltransferase</fullName>
        <ecNumber evidence="5">2.1.1.64</ecNumber>
    </alternativeName>
    <alternativeName>
        <fullName evidence="5">3-demethylubiquinone 3-O-methyltransferase</fullName>
        <ecNumber evidence="5">2.1.1.-</ecNumber>
    </alternativeName>
    <alternativeName>
        <fullName evidence="5">Polyprenyldihydroxybenzoate methyltransferase</fullName>
        <ecNumber evidence="5">2.1.1.114</ecNumber>
    </alternativeName>
</protein>
<dbReference type="GO" id="GO:0010420">
    <property type="term" value="F:polyprenyldihydroxybenzoate methyltransferase activity"/>
    <property type="evidence" value="ECO:0007669"/>
    <property type="project" value="UniProtKB-UniRule"/>
</dbReference>
<dbReference type="HAMAP" id="MF_00472">
    <property type="entry name" value="UbiG"/>
    <property type="match status" value="1"/>
</dbReference>
<comment type="cofactor">
    <cofactor evidence="5">
        <name>Mg(2+)</name>
        <dbReference type="ChEBI" id="CHEBI:18420"/>
    </cofactor>
</comment>
<dbReference type="GO" id="GO:0061542">
    <property type="term" value="F:3-demethylubiquinol 3-O-methyltransferase activity"/>
    <property type="evidence" value="ECO:0007669"/>
    <property type="project" value="UniProtKB-UniRule"/>
</dbReference>
<keyword evidence="7" id="KW-0830">Ubiquinone</keyword>
<feature type="binding site" evidence="5">
    <location>
        <position position="191"/>
    </location>
    <ligand>
        <name>Mg(2+)</name>
        <dbReference type="ChEBI" id="CHEBI:18420"/>
    </ligand>
</feature>
<keyword evidence="5" id="KW-0999">Mitochondrion inner membrane</keyword>
<evidence type="ECO:0000256" key="6">
    <source>
        <dbReference type="SAM" id="MobiDB-lite"/>
    </source>
</evidence>
<dbReference type="NCBIfam" id="TIGR01983">
    <property type="entry name" value="UbiG"/>
    <property type="match status" value="1"/>
</dbReference>
<comment type="subunit">
    <text evidence="5">Component of a multi-subunit COQ enzyme complex.</text>
</comment>
<dbReference type="Gene3D" id="3.40.50.150">
    <property type="entry name" value="Vaccinia Virus protein VP39"/>
    <property type="match status" value="1"/>
</dbReference>
<comment type="catalytic activity">
    <reaction evidence="5">
        <text>a 3-demethylubiquinone + S-adenosyl-L-methionine = a ubiquinone + S-adenosyl-L-homocysteine</text>
        <dbReference type="Rhea" id="RHEA:81215"/>
        <dbReference type="Rhea" id="RHEA-COMP:9565"/>
        <dbReference type="Rhea" id="RHEA-COMP:19654"/>
        <dbReference type="ChEBI" id="CHEBI:16389"/>
        <dbReference type="ChEBI" id="CHEBI:57856"/>
        <dbReference type="ChEBI" id="CHEBI:59789"/>
        <dbReference type="ChEBI" id="CHEBI:231825"/>
    </reaction>
</comment>
<dbReference type="InterPro" id="IPR010233">
    <property type="entry name" value="UbiG_MeTrfase"/>
</dbReference>
<gene>
    <name evidence="7" type="primary">Coq3</name>
    <name evidence="7" type="ORF">FJT64_016700</name>
</gene>
<dbReference type="EC" id="2.1.1.64" evidence="5"/>
<dbReference type="GO" id="GO:0032259">
    <property type="term" value="P:methylation"/>
    <property type="evidence" value="ECO:0007669"/>
    <property type="project" value="UniProtKB-KW"/>
</dbReference>
<feature type="binding site" evidence="5">
    <location>
        <position position="190"/>
    </location>
    <ligand>
        <name>Mg(2+)</name>
        <dbReference type="ChEBI" id="CHEBI:18420"/>
    </ligand>
</feature>
<dbReference type="EMBL" id="VIIS01000161">
    <property type="protein sequence ID" value="KAF0312550.1"/>
    <property type="molecule type" value="Genomic_DNA"/>
</dbReference>
<keyword evidence="3 5" id="KW-0831">Ubiquinone biosynthesis</keyword>
<comment type="subcellular location">
    <subcellularLocation>
        <location evidence="5">Mitochondrion inner membrane</location>
        <topology evidence="5">Peripheral membrane protein</topology>
        <orientation evidence="5">Matrix side</orientation>
    </subcellularLocation>
</comment>
<comment type="catalytic activity">
    <reaction evidence="5">
        <text>a 3-demethylubiquinol + S-adenosyl-L-methionine = a ubiquinol + S-adenosyl-L-homocysteine + H(+)</text>
        <dbReference type="Rhea" id="RHEA:44380"/>
        <dbReference type="Rhea" id="RHEA-COMP:9566"/>
        <dbReference type="Rhea" id="RHEA-COMP:10914"/>
        <dbReference type="ChEBI" id="CHEBI:15378"/>
        <dbReference type="ChEBI" id="CHEBI:17976"/>
        <dbReference type="ChEBI" id="CHEBI:57856"/>
        <dbReference type="ChEBI" id="CHEBI:59789"/>
        <dbReference type="ChEBI" id="CHEBI:84422"/>
        <dbReference type="EC" id="2.1.1.64"/>
    </reaction>
</comment>
<evidence type="ECO:0000256" key="2">
    <source>
        <dbReference type="ARBA" id="ARBA00022679"/>
    </source>
</evidence>
<dbReference type="SUPFAM" id="SSF53335">
    <property type="entry name" value="S-adenosyl-L-methionine-dependent methyltransferases"/>
    <property type="match status" value="1"/>
</dbReference>
<keyword evidence="5" id="KW-0472">Membrane</keyword>
<dbReference type="OrthoDB" id="6815431at2759"/>
<dbReference type="GO" id="GO:0046872">
    <property type="term" value="F:metal ion binding"/>
    <property type="evidence" value="ECO:0007669"/>
    <property type="project" value="UniProtKB-KW"/>
</dbReference>
<comment type="similarity">
    <text evidence="5">Belongs to the class I-like SAM-binding methyltransferase superfamily. UbiG/COQ3 family.</text>
</comment>
<evidence type="ECO:0000313" key="8">
    <source>
        <dbReference type="Proteomes" id="UP000440578"/>
    </source>
</evidence>
<keyword evidence="8" id="KW-1185">Reference proteome</keyword>
<feature type="region of interest" description="Disordered" evidence="6">
    <location>
        <begin position="297"/>
        <end position="328"/>
    </location>
</feature>
<feature type="binding site" evidence="5">
    <location>
        <position position="187"/>
    </location>
    <ligand>
        <name>Mg(2+)</name>
        <dbReference type="ChEBI" id="CHEBI:18420"/>
    </ligand>
</feature>
<dbReference type="PANTHER" id="PTHR43464">
    <property type="entry name" value="METHYLTRANSFERASE"/>
    <property type="match status" value="1"/>
</dbReference>
<evidence type="ECO:0000256" key="4">
    <source>
        <dbReference type="ARBA" id="ARBA00022691"/>
    </source>
</evidence>
<dbReference type="CDD" id="cd02440">
    <property type="entry name" value="AdoMet_MTases"/>
    <property type="match status" value="1"/>
</dbReference>
<dbReference type="PANTHER" id="PTHR43464:SF19">
    <property type="entry name" value="UBIQUINONE BIOSYNTHESIS O-METHYLTRANSFERASE, MITOCHONDRIAL"/>
    <property type="match status" value="1"/>
</dbReference>